<proteinExistence type="predicted"/>
<dbReference type="HOGENOM" id="CLU_096088_0_0_6"/>
<dbReference type="AlphaFoldDB" id="A9MKK6"/>
<organism evidence="2 3">
    <name type="scientific">Salmonella arizonae (strain ATCC BAA-731 / CDC346-86 / RSK2980)</name>
    <dbReference type="NCBI Taxonomy" id="41514"/>
    <lineage>
        <taxon>Bacteria</taxon>
        <taxon>Pseudomonadati</taxon>
        <taxon>Pseudomonadota</taxon>
        <taxon>Gammaproteobacteria</taxon>
        <taxon>Enterobacterales</taxon>
        <taxon>Enterobacteriaceae</taxon>
        <taxon>Salmonella</taxon>
    </lineage>
</organism>
<feature type="compositionally biased region" description="Polar residues" evidence="1">
    <location>
        <begin position="57"/>
        <end position="77"/>
    </location>
</feature>
<reference evidence="2 3" key="1">
    <citation type="submission" date="2007-11" db="EMBL/GenBank/DDBJ databases">
        <authorList>
            <consortium name="The Salmonella enterica serovar Arizonae Genome Sequencing Project"/>
            <person name="McClelland M."/>
            <person name="Sanderson E.K."/>
            <person name="Porwollik S."/>
            <person name="Spieth J."/>
            <person name="Clifton W.S."/>
            <person name="Fulton R."/>
            <person name="Chunyan W."/>
            <person name="Wollam A."/>
            <person name="Shah N."/>
            <person name="Pepin K."/>
            <person name="Bhonagiri V."/>
            <person name="Nash W."/>
            <person name="Johnson M."/>
            <person name="Thiruvilangam P."/>
            <person name="Wilson R."/>
        </authorList>
    </citation>
    <scope>NUCLEOTIDE SEQUENCE [LARGE SCALE GENOMIC DNA]</scope>
    <source>
        <strain evidence="3">ATCC BAA-731 / CDC346-86 / RSK2980</strain>
    </source>
</reference>
<dbReference type="EMBL" id="CP000880">
    <property type="protein sequence ID" value="ABX23674.1"/>
    <property type="molecule type" value="Genomic_DNA"/>
</dbReference>
<evidence type="ECO:0000256" key="1">
    <source>
        <dbReference type="SAM" id="MobiDB-lite"/>
    </source>
</evidence>
<keyword evidence="3" id="KW-1185">Reference proteome</keyword>
<evidence type="ECO:0000313" key="2">
    <source>
        <dbReference type="EMBL" id="ABX23674.1"/>
    </source>
</evidence>
<dbReference type="KEGG" id="ses:SARI_03880"/>
<sequence>MNRVVVSGAAESPQIETKRRPDMTQTAVIPDYLKPAMERLETARSAHLANASRMDETTTAISQVQTQKNELEQENGNDSGAWRAAFRAGGAVITDELKQRHLARVARRELAQECDNMAEVLSFELDRLKGACDRTARAYRQAHHGVLSQYAEHELDAALRESCGALIRAMKLNILVLNNRLANTTGHQGYTEPEKVVMQQVKAWLEQAVKGCNIRLTDEPVLFKTGLSASTLPHMEHDVAATPGQRKVWQEKMREREADLKARGLLS</sequence>
<gene>
    <name evidence="2" type="ordered locus">SARI_03880</name>
</gene>
<protein>
    <recommendedName>
        <fullName evidence="4">Glycoprotein 3</fullName>
    </recommendedName>
</protein>
<feature type="region of interest" description="Disordered" evidence="1">
    <location>
        <begin position="51"/>
        <end position="77"/>
    </location>
</feature>
<evidence type="ECO:0000313" key="3">
    <source>
        <dbReference type="Proteomes" id="UP000002084"/>
    </source>
</evidence>
<dbReference type="STRING" id="41514.SARI_03880"/>
<accession>A9MKK6</accession>
<name>A9MKK6_SALAR</name>
<dbReference type="Proteomes" id="UP000002084">
    <property type="component" value="Chromosome"/>
</dbReference>
<evidence type="ECO:0008006" key="4">
    <source>
        <dbReference type="Google" id="ProtNLM"/>
    </source>
</evidence>
<feature type="region of interest" description="Disordered" evidence="1">
    <location>
        <begin position="1"/>
        <end position="22"/>
    </location>
</feature>